<dbReference type="AlphaFoldDB" id="A0A1I2ZUK3"/>
<gene>
    <name evidence="2" type="ORF">SAMN05421739_11910</name>
</gene>
<dbReference type="OrthoDB" id="852688at2"/>
<keyword evidence="1" id="KW-0472">Membrane</keyword>
<feature type="transmembrane region" description="Helical" evidence="1">
    <location>
        <begin position="65"/>
        <end position="84"/>
    </location>
</feature>
<organism evidence="2 3">
    <name type="scientific">Pontibacter chinhatensis</name>
    <dbReference type="NCBI Taxonomy" id="1436961"/>
    <lineage>
        <taxon>Bacteria</taxon>
        <taxon>Pseudomonadati</taxon>
        <taxon>Bacteroidota</taxon>
        <taxon>Cytophagia</taxon>
        <taxon>Cytophagales</taxon>
        <taxon>Hymenobacteraceae</taxon>
        <taxon>Pontibacter</taxon>
    </lineage>
</organism>
<dbReference type="Proteomes" id="UP000198724">
    <property type="component" value="Unassembled WGS sequence"/>
</dbReference>
<protein>
    <submittedName>
        <fullName evidence="2">Uncharacterized protein</fullName>
    </submittedName>
</protein>
<dbReference type="STRING" id="1436961.SAMN05421739_11910"/>
<evidence type="ECO:0000313" key="3">
    <source>
        <dbReference type="Proteomes" id="UP000198724"/>
    </source>
</evidence>
<dbReference type="EMBL" id="FOOT01000019">
    <property type="protein sequence ID" value="SFH41592.1"/>
    <property type="molecule type" value="Genomic_DNA"/>
</dbReference>
<keyword evidence="3" id="KW-1185">Reference proteome</keyword>
<reference evidence="3" key="1">
    <citation type="submission" date="2016-10" db="EMBL/GenBank/DDBJ databases">
        <authorList>
            <person name="Varghese N."/>
            <person name="Submissions S."/>
        </authorList>
    </citation>
    <scope>NUCLEOTIDE SEQUENCE [LARGE SCALE GENOMIC DNA]</scope>
    <source>
        <strain evidence="3">LP51</strain>
    </source>
</reference>
<proteinExistence type="predicted"/>
<feature type="transmembrane region" description="Helical" evidence="1">
    <location>
        <begin position="35"/>
        <end position="53"/>
    </location>
</feature>
<evidence type="ECO:0000313" key="2">
    <source>
        <dbReference type="EMBL" id="SFH41592.1"/>
    </source>
</evidence>
<keyword evidence="1" id="KW-1133">Transmembrane helix</keyword>
<name>A0A1I2ZUK3_9BACT</name>
<feature type="transmembrane region" description="Helical" evidence="1">
    <location>
        <begin position="96"/>
        <end position="119"/>
    </location>
</feature>
<keyword evidence="1" id="KW-0812">Transmembrane</keyword>
<accession>A0A1I2ZUK3</accession>
<evidence type="ECO:0000256" key="1">
    <source>
        <dbReference type="SAM" id="Phobius"/>
    </source>
</evidence>
<sequence>MIQSFFSGLYEMVLGRPIPANFTNDYREVVFPNTGLMLFIITLGIVILYYYVLNRLMSTGLYKTQHWVMFLILNAIIAFIIPVTQVTGNEIETHSYTYMFAFVNVVYSLILFFVFSLLLKRGSVQAWTTPMKWPNKK</sequence>
<dbReference type="RefSeq" id="WP_092105860.1">
    <property type="nucleotide sequence ID" value="NZ_FOOT01000019.1"/>
</dbReference>